<dbReference type="PANTHER" id="PTHR19876">
    <property type="entry name" value="COATOMER"/>
    <property type="match status" value="1"/>
</dbReference>
<reference evidence="4 5" key="1">
    <citation type="journal article" date="2018" name="Cell">
        <title>The Chara Genome: Secondary Complexity and Implications for Plant Terrestrialization.</title>
        <authorList>
            <person name="Nishiyama T."/>
            <person name="Sakayama H."/>
            <person name="Vries J.D."/>
            <person name="Buschmann H."/>
            <person name="Saint-Marcoux D."/>
            <person name="Ullrich K.K."/>
            <person name="Haas F.B."/>
            <person name="Vanderstraeten L."/>
            <person name="Becker D."/>
            <person name="Lang D."/>
            <person name="Vosolsobe S."/>
            <person name="Rombauts S."/>
            <person name="Wilhelmsson P.K.I."/>
            <person name="Janitza P."/>
            <person name="Kern R."/>
            <person name="Heyl A."/>
            <person name="Rumpler F."/>
            <person name="Villalobos L.I.A.C."/>
            <person name="Clay J.M."/>
            <person name="Skokan R."/>
            <person name="Toyoda A."/>
            <person name="Suzuki Y."/>
            <person name="Kagoshima H."/>
            <person name="Schijlen E."/>
            <person name="Tajeshwar N."/>
            <person name="Catarino B."/>
            <person name="Hetherington A.J."/>
            <person name="Saltykova A."/>
            <person name="Bonnot C."/>
            <person name="Breuninger H."/>
            <person name="Symeonidi A."/>
            <person name="Radhakrishnan G.V."/>
            <person name="Van Nieuwerburgh F."/>
            <person name="Deforce D."/>
            <person name="Chang C."/>
            <person name="Karol K.G."/>
            <person name="Hedrich R."/>
            <person name="Ulvskov P."/>
            <person name="Glockner G."/>
            <person name="Delwiche C.F."/>
            <person name="Petrasek J."/>
            <person name="Van de Peer Y."/>
            <person name="Friml J."/>
            <person name="Beilby M."/>
            <person name="Dolan L."/>
            <person name="Kohara Y."/>
            <person name="Sugano S."/>
            <person name="Fujiyama A."/>
            <person name="Delaux P.-M."/>
            <person name="Quint M."/>
            <person name="TheiBen G."/>
            <person name="Hagemann M."/>
            <person name="Harholt J."/>
            <person name="Dunand C."/>
            <person name="Zachgo S."/>
            <person name="Langdale J."/>
            <person name="Maumus F."/>
            <person name="Straeten D.V.D."/>
            <person name="Gould S.B."/>
            <person name="Rensing S.A."/>
        </authorList>
    </citation>
    <scope>NUCLEOTIDE SEQUENCE [LARGE SCALE GENOMIC DNA]</scope>
    <source>
        <strain evidence="4 5">S276</strain>
    </source>
</reference>
<dbReference type="SMART" id="SM00320">
    <property type="entry name" value="WD40"/>
    <property type="match status" value="5"/>
</dbReference>
<feature type="coiled-coil region" evidence="3">
    <location>
        <begin position="391"/>
        <end position="440"/>
    </location>
</feature>
<keyword evidence="3" id="KW-0175">Coiled coil</keyword>
<name>A0A388LJC8_CHABU</name>
<gene>
    <name evidence="4" type="ORF">CBR_g34802</name>
</gene>
<dbReference type="GO" id="GO:0006891">
    <property type="term" value="P:intra-Golgi vesicle-mediated transport"/>
    <property type="evidence" value="ECO:0007669"/>
    <property type="project" value="TreeGrafter"/>
</dbReference>
<dbReference type="Gene3D" id="2.130.10.10">
    <property type="entry name" value="YVTN repeat-like/Quinoprotein amine dehydrogenase"/>
    <property type="match status" value="1"/>
</dbReference>
<keyword evidence="1" id="KW-0853">WD repeat</keyword>
<sequence>MEDRDGETSLPLRLQRKFLKVGQDILMGTADGGNNSPLYIDLHPHEPWIIFIAQQRSIQVWNYEEGRQVTAWDIDDEVMGPCEAPKFVVRQVCLFVLVRNEKSILMYQVRTHNFEWQQIKKLTAHQSRVEDMVVHPSLSYVITYSKKQIKLWNWSESWSMKAIKCQSGDWRAIAFHPQRQMLFAVASSNRKIMIWNDTIGAPPSKTLSAENEVTTLHFCSKHEGPLLIAGSQVGTIDVWNHQEGSRLATLSGLNGPVTALFVHRCFPFIFASSNHGMIAAWRKGSDDESQGYVIEQVMRSSCGVKEVCSMAPCPVSNVLVLGGRAEFCVVEFVFEDDEFEEDNAPCTTNSSAAVSGTTWEVTVEDAIDSEMLLQQALEKERCAHEELGALSLELRARRKAAQEQAERRRDEESIQSLMKARILEMEARSEQNTVSLAEEETRVGMD</sequence>
<dbReference type="GO" id="GO:0030126">
    <property type="term" value="C:COPI vesicle coat"/>
    <property type="evidence" value="ECO:0007669"/>
    <property type="project" value="TreeGrafter"/>
</dbReference>
<evidence type="ECO:0000256" key="2">
    <source>
        <dbReference type="ARBA" id="ARBA00022737"/>
    </source>
</evidence>
<dbReference type="InterPro" id="IPR036322">
    <property type="entry name" value="WD40_repeat_dom_sf"/>
</dbReference>
<dbReference type="Pfam" id="PF00400">
    <property type="entry name" value="WD40"/>
    <property type="match status" value="2"/>
</dbReference>
<evidence type="ECO:0000256" key="1">
    <source>
        <dbReference type="ARBA" id="ARBA00022574"/>
    </source>
</evidence>
<evidence type="ECO:0000313" key="4">
    <source>
        <dbReference type="EMBL" id="GBG82426.1"/>
    </source>
</evidence>
<dbReference type="PANTHER" id="PTHR19876:SF2">
    <property type="entry name" value="COATOMER SUBUNIT BETA"/>
    <property type="match status" value="1"/>
</dbReference>
<dbReference type="InterPro" id="IPR015943">
    <property type="entry name" value="WD40/YVTN_repeat-like_dom_sf"/>
</dbReference>
<protein>
    <submittedName>
        <fullName evidence="4">Uncharacterized protein</fullName>
    </submittedName>
</protein>
<dbReference type="AlphaFoldDB" id="A0A388LJC8"/>
<comment type="caution">
    <text evidence="4">The sequence shown here is derived from an EMBL/GenBank/DDBJ whole genome shotgun (WGS) entry which is preliminary data.</text>
</comment>
<dbReference type="GO" id="GO:0006888">
    <property type="term" value="P:endoplasmic reticulum to Golgi vesicle-mediated transport"/>
    <property type="evidence" value="ECO:0007669"/>
    <property type="project" value="TreeGrafter"/>
</dbReference>
<dbReference type="Gramene" id="GBG82426">
    <property type="protein sequence ID" value="GBG82426"/>
    <property type="gene ID" value="CBR_g34802"/>
</dbReference>
<dbReference type="InterPro" id="IPR001680">
    <property type="entry name" value="WD40_rpt"/>
</dbReference>
<keyword evidence="2" id="KW-0677">Repeat</keyword>
<proteinExistence type="predicted"/>
<evidence type="ECO:0000313" key="5">
    <source>
        <dbReference type="Proteomes" id="UP000265515"/>
    </source>
</evidence>
<keyword evidence="5" id="KW-1185">Reference proteome</keyword>
<dbReference type="InterPro" id="IPR050844">
    <property type="entry name" value="Coatomer_complex_subunit"/>
</dbReference>
<dbReference type="EMBL" id="BFEA01000406">
    <property type="protein sequence ID" value="GBG82426.1"/>
    <property type="molecule type" value="Genomic_DNA"/>
</dbReference>
<accession>A0A388LJC8</accession>
<dbReference type="Proteomes" id="UP000265515">
    <property type="component" value="Unassembled WGS sequence"/>
</dbReference>
<dbReference type="STRING" id="69332.A0A388LJC8"/>
<dbReference type="GO" id="GO:0006886">
    <property type="term" value="P:intracellular protein transport"/>
    <property type="evidence" value="ECO:0007669"/>
    <property type="project" value="TreeGrafter"/>
</dbReference>
<dbReference type="SUPFAM" id="SSF50978">
    <property type="entry name" value="WD40 repeat-like"/>
    <property type="match status" value="1"/>
</dbReference>
<dbReference type="GO" id="GO:0006890">
    <property type="term" value="P:retrograde vesicle-mediated transport, Golgi to endoplasmic reticulum"/>
    <property type="evidence" value="ECO:0007669"/>
    <property type="project" value="TreeGrafter"/>
</dbReference>
<organism evidence="4 5">
    <name type="scientific">Chara braunii</name>
    <name type="common">Braun's stonewort</name>
    <dbReference type="NCBI Taxonomy" id="69332"/>
    <lineage>
        <taxon>Eukaryota</taxon>
        <taxon>Viridiplantae</taxon>
        <taxon>Streptophyta</taxon>
        <taxon>Charophyceae</taxon>
        <taxon>Charales</taxon>
        <taxon>Characeae</taxon>
        <taxon>Chara</taxon>
    </lineage>
</organism>
<evidence type="ECO:0000256" key="3">
    <source>
        <dbReference type="SAM" id="Coils"/>
    </source>
</evidence>